<protein>
    <submittedName>
        <fullName evidence="1">Uncharacterized protein</fullName>
    </submittedName>
</protein>
<name>A0A814BFB2_9BILA</name>
<dbReference type="EMBL" id="CAJOBC010001883">
    <property type="protein sequence ID" value="CAF3704003.1"/>
    <property type="molecule type" value="Genomic_DNA"/>
</dbReference>
<dbReference type="Proteomes" id="UP000663829">
    <property type="component" value="Unassembled WGS sequence"/>
</dbReference>
<comment type="caution">
    <text evidence="1">The sequence shown here is derived from an EMBL/GenBank/DDBJ whole genome shotgun (WGS) entry which is preliminary data.</text>
</comment>
<organism evidence="1 3">
    <name type="scientific">Didymodactylos carnosus</name>
    <dbReference type="NCBI Taxonomy" id="1234261"/>
    <lineage>
        <taxon>Eukaryota</taxon>
        <taxon>Metazoa</taxon>
        <taxon>Spiralia</taxon>
        <taxon>Gnathifera</taxon>
        <taxon>Rotifera</taxon>
        <taxon>Eurotatoria</taxon>
        <taxon>Bdelloidea</taxon>
        <taxon>Philodinida</taxon>
        <taxon>Philodinidae</taxon>
        <taxon>Didymodactylos</taxon>
    </lineage>
</organism>
<proteinExistence type="predicted"/>
<dbReference type="AlphaFoldDB" id="A0A814BFB2"/>
<gene>
    <name evidence="1" type="ORF">GPM918_LOCUS9882</name>
    <name evidence="2" type="ORF">SRO942_LOCUS9883</name>
</gene>
<evidence type="ECO:0000313" key="3">
    <source>
        <dbReference type="Proteomes" id="UP000663829"/>
    </source>
</evidence>
<dbReference type="Proteomes" id="UP000681722">
    <property type="component" value="Unassembled WGS sequence"/>
</dbReference>
<evidence type="ECO:0000313" key="1">
    <source>
        <dbReference type="EMBL" id="CAF0925282.1"/>
    </source>
</evidence>
<evidence type="ECO:0000313" key="2">
    <source>
        <dbReference type="EMBL" id="CAF3704003.1"/>
    </source>
</evidence>
<reference evidence="1" key="1">
    <citation type="submission" date="2021-02" db="EMBL/GenBank/DDBJ databases">
        <authorList>
            <person name="Nowell W R."/>
        </authorList>
    </citation>
    <scope>NUCLEOTIDE SEQUENCE</scope>
</reference>
<accession>A0A814BFB2</accession>
<dbReference type="EMBL" id="CAJNOQ010001883">
    <property type="protein sequence ID" value="CAF0925282.1"/>
    <property type="molecule type" value="Genomic_DNA"/>
</dbReference>
<sequence length="83" mass="8947">MRYCVTCKETVAVTRADNVRVASASGGGKTQRTTRCPISASRDAEIAAPYVSVEPRSHVSAQSKTELLGAFFMVLRALSREAQ</sequence>
<keyword evidence="3" id="KW-1185">Reference proteome</keyword>